<organism evidence="1 2">
    <name type="scientific">Lepidopterella palustris CBS 459.81</name>
    <dbReference type="NCBI Taxonomy" id="1314670"/>
    <lineage>
        <taxon>Eukaryota</taxon>
        <taxon>Fungi</taxon>
        <taxon>Dikarya</taxon>
        <taxon>Ascomycota</taxon>
        <taxon>Pezizomycotina</taxon>
        <taxon>Dothideomycetes</taxon>
        <taxon>Pleosporomycetidae</taxon>
        <taxon>Mytilinidiales</taxon>
        <taxon>Argynnaceae</taxon>
        <taxon>Lepidopterella</taxon>
    </lineage>
</organism>
<dbReference type="Proteomes" id="UP000250266">
    <property type="component" value="Unassembled WGS sequence"/>
</dbReference>
<dbReference type="EMBL" id="KV745049">
    <property type="protein sequence ID" value="OCK78618.1"/>
    <property type="molecule type" value="Genomic_DNA"/>
</dbReference>
<accession>A0A8E2JDN4</accession>
<evidence type="ECO:0000313" key="1">
    <source>
        <dbReference type="EMBL" id="OCK78618.1"/>
    </source>
</evidence>
<gene>
    <name evidence="1" type="ORF">K432DRAFT_406312</name>
</gene>
<name>A0A8E2JDN4_9PEZI</name>
<evidence type="ECO:0000313" key="2">
    <source>
        <dbReference type="Proteomes" id="UP000250266"/>
    </source>
</evidence>
<dbReference type="AlphaFoldDB" id="A0A8E2JDN4"/>
<proteinExistence type="predicted"/>
<protein>
    <submittedName>
        <fullName evidence="1">Uncharacterized protein</fullName>
    </submittedName>
</protein>
<keyword evidence="2" id="KW-1185">Reference proteome</keyword>
<reference evidence="1 2" key="1">
    <citation type="journal article" date="2016" name="Nat. Commun.">
        <title>Ectomycorrhizal ecology is imprinted in the genome of the dominant symbiotic fungus Cenococcum geophilum.</title>
        <authorList>
            <consortium name="DOE Joint Genome Institute"/>
            <person name="Peter M."/>
            <person name="Kohler A."/>
            <person name="Ohm R.A."/>
            <person name="Kuo A."/>
            <person name="Krutzmann J."/>
            <person name="Morin E."/>
            <person name="Arend M."/>
            <person name="Barry K.W."/>
            <person name="Binder M."/>
            <person name="Choi C."/>
            <person name="Clum A."/>
            <person name="Copeland A."/>
            <person name="Grisel N."/>
            <person name="Haridas S."/>
            <person name="Kipfer T."/>
            <person name="LaButti K."/>
            <person name="Lindquist E."/>
            <person name="Lipzen A."/>
            <person name="Maire R."/>
            <person name="Meier B."/>
            <person name="Mihaltcheva S."/>
            <person name="Molinier V."/>
            <person name="Murat C."/>
            <person name="Poggeler S."/>
            <person name="Quandt C.A."/>
            <person name="Sperisen C."/>
            <person name="Tritt A."/>
            <person name="Tisserant E."/>
            <person name="Crous P.W."/>
            <person name="Henrissat B."/>
            <person name="Nehls U."/>
            <person name="Egli S."/>
            <person name="Spatafora J.W."/>
            <person name="Grigoriev I.V."/>
            <person name="Martin F.M."/>
        </authorList>
    </citation>
    <scope>NUCLEOTIDE SEQUENCE [LARGE SCALE GENOMIC DNA]</scope>
    <source>
        <strain evidence="1 2">CBS 459.81</strain>
    </source>
</reference>
<sequence>MSTRRRRTTCCGGFDPQAGGKFRNRIGPREHKARRTPLTHPFWKGVLNASPRQSQAFSSGRLVMFKQISVSPCGNVTLNFSCKSETPFPQGVDPLPSPRVGRVSFAGIDRNEPLSSLPPEWEADADCSSAAAAKHAPKKPFAFSRVPGLPAAKILPIFSTCGDDEEQDEQTNMIAATLDKS</sequence>